<accession>A0ABR8MJT0</accession>
<dbReference type="RefSeq" id="WP_191200601.1">
    <property type="nucleotide sequence ID" value="NZ_BAAAPA010000001.1"/>
</dbReference>
<proteinExistence type="predicted"/>
<organism evidence="2 3">
    <name type="scientific">Nocardioides hwasunensis</name>
    <dbReference type="NCBI Taxonomy" id="397258"/>
    <lineage>
        <taxon>Bacteria</taxon>
        <taxon>Bacillati</taxon>
        <taxon>Actinomycetota</taxon>
        <taxon>Actinomycetes</taxon>
        <taxon>Propionibacteriales</taxon>
        <taxon>Nocardioidaceae</taxon>
        <taxon>Nocardioides</taxon>
    </lineage>
</organism>
<protein>
    <recommendedName>
        <fullName evidence="4">Halobacterial output domain-containing protein</fullName>
    </recommendedName>
</protein>
<feature type="region of interest" description="Disordered" evidence="1">
    <location>
        <begin position="1"/>
        <end position="22"/>
    </location>
</feature>
<name>A0ABR8MJT0_9ACTN</name>
<evidence type="ECO:0000256" key="1">
    <source>
        <dbReference type="SAM" id="MobiDB-lite"/>
    </source>
</evidence>
<evidence type="ECO:0000313" key="2">
    <source>
        <dbReference type="EMBL" id="MBD3916268.1"/>
    </source>
</evidence>
<dbReference type="EMBL" id="JACXYY010000007">
    <property type="protein sequence ID" value="MBD3916268.1"/>
    <property type="molecule type" value="Genomic_DNA"/>
</dbReference>
<feature type="compositionally biased region" description="Low complexity" evidence="1">
    <location>
        <begin position="1"/>
        <end position="14"/>
    </location>
</feature>
<gene>
    <name evidence="2" type="ORF">IEZ25_16745</name>
</gene>
<keyword evidence="3" id="KW-1185">Reference proteome</keyword>
<reference evidence="2 3" key="1">
    <citation type="submission" date="2020-09" db="EMBL/GenBank/DDBJ databases">
        <title>novel species in genus Nocardioides.</title>
        <authorList>
            <person name="Zhang G."/>
        </authorList>
    </citation>
    <scope>NUCLEOTIDE SEQUENCE [LARGE SCALE GENOMIC DNA]</scope>
    <source>
        <strain evidence="2 3">19197</strain>
    </source>
</reference>
<evidence type="ECO:0000313" key="3">
    <source>
        <dbReference type="Proteomes" id="UP000649289"/>
    </source>
</evidence>
<sequence length="98" mass="10346">MQQTPASSSPAPGEGSEETTRAVADLAASLDVDTGDVEVVSVEQVTWRDGSRGCAEPGEMYTQALVDGSRITLRVEDTDYEYHAGGSEPPALCDEPTQ</sequence>
<comment type="caution">
    <text evidence="2">The sequence shown here is derived from an EMBL/GenBank/DDBJ whole genome shotgun (WGS) entry which is preliminary data.</text>
</comment>
<evidence type="ECO:0008006" key="4">
    <source>
        <dbReference type="Google" id="ProtNLM"/>
    </source>
</evidence>
<dbReference type="Proteomes" id="UP000649289">
    <property type="component" value="Unassembled WGS sequence"/>
</dbReference>